<keyword evidence="3" id="KW-1185">Reference proteome</keyword>
<sequence>MNRLDSVSNEIRAPIQDMNSGHASSATQNDQTLGQDDEDYNPDTAIKAAFKDAFKTGDLEYDGDFTYSRLFHDAPNPCLKLEGPGAIGLPLNNIQIDVIKRFCVEDEVGASGTGGNTWIYPSEKVMTTLLFLYVNPAWSSWLSEIVVPQLTGALGASANPILIPDGLKIRGPQTNTTPTPIVVKQRARDAGQYATVLIILPSPHIGGNINVKCGGVTKVFRTAKHSKISTTVIGTLSGADLILDQVDSGNVVSLEYILACPPDTSPPRVPQLQHAKDCLQRAFYLWRQAVDAESIQSPDPSAPKSPPAPNFYIYTLTDTYSALDLQKTSLRGCDQKSISLMEPLARCIIKSNS</sequence>
<reference evidence="2 3" key="1">
    <citation type="submission" date="2024-05" db="EMBL/GenBank/DDBJ databases">
        <title>A draft genome resource for the thread blight pathogen Marasmius tenuissimus strain MS-2.</title>
        <authorList>
            <person name="Yulfo-Soto G.E."/>
            <person name="Baruah I.K."/>
            <person name="Amoako-Attah I."/>
            <person name="Bukari Y."/>
            <person name="Meinhardt L.W."/>
            <person name="Bailey B.A."/>
            <person name="Cohen S.P."/>
        </authorList>
    </citation>
    <scope>NUCLEOTIDE SEQUENCE [LARGE SCALE GENOMIC DNA]</scope>
    <source>
        <strain evidence="2 3">MS-2</strain>
    </source>
</reference>
<comment type="caution">
    <text evidence="2">The sequence shown here is derived from an EMBL/GenBank/DDBJ whole genome shotgun (WGS) entry which is preliminary data.</text>
</comment>
<evidence type="ECO:0000313" key="3">
    <source>
        <dbReference type="Proteomes" id="UP001437256"/>
    </source>
</evidence>
<dbReference type="EMBL" id="JBBXMP010000120">
    <property type="protein sequence ID" value="KAL0061903.1"/>
    <property type="molecule type" value="Genomic_DNA"/>
</dbReference>
<proteinExistence type="predicted"/>
<feature type="compositionally biased region" description="Polar residues" evidence="1">
    <location>
        <begin position="17"/>
        <end position="34"/>
    </location>
</feature>
<protein>
    <submittedName>
        <fullName evidence="2">Uncharacterized protein</fullName>
    </submittedName>
</protein>
<name>A0ABR2ZKN9_9AGAR</name>
<evidence type="ECO:0000313" key="2">
    <source>
        <dbReference type="EMBL" id="KAL0061903.1"/>
    </source>
</evidence>
<feature type="region of interest" description="Disordered" evidence="1">
    <location>
        <begin position="13"/>
        <end position="41"/>
    </location>
</feature>
<dbReference type="Proteomes" id="UP001437256">
    <property type="component" value="Unassembled WGS sequence"/>
</dbReference>
<gene>
    <name evidence="2" type="ORF">AAF712_011279</name>
</gene>
<accession>A0ABR2ZKN9</accession>
<organism evidence="2 3">
    <name type="scientific">Marasmius tenuissimus</name>
    <dbReference type="NCBI Taxonomy" id="585030"/>
    <lineage>
        <taxon>Eukaryota</taxon>
        <taxon>Fungi</taxon>
        <taxon>Dikarya</taxon>
        <taxon>Basidiomycota</taxon>
        <taxon>Agaricomycotina</taxon>
        <taxon>Agaricomycetes</taxon>
        <taxon>Agaricomycetidae</taxon>
        <taxon>Agaricales</taxon>
        <taxon>Marasmiineae</taxon>
        <taxon>Marasmiaceae</taxon>
        <taxon>Marasmius</taxon>
    </lineage>
</organism>
<evidence type="ECO:0000256" key="1">
    <source>
        <dbReference type="SAM" id="MobiDB-lite"/>
    </source>
</evidence>